<evidence type="ECO:0000313" key="1">
    <source>
        <dbReference type="EMBL" id="CAA2616901.1"/>
    </source>
</evidence>
<organism evidence="1">
    <name type="scientific">Spirodela intermedia</name>
    <name type="common">Intermediate duckweed</name>
    <dbReference type="NCBI Taxonomy" id="51605"/>
    <lineage>
        <taxon>Eukaryota</taxon>
        <taxon>Viridiplantae</taxon>
        <taxon>Streptophyta</taxon>
        <taxon>Embryophyta</taxon>
        <taxon>Tracheophyta</taxon>
        <taxon>Spermatophyta</taxon>
        <taxon>Magnoliopsida</taxon>
        <taxon>Liliopsida</taxon>
        <taxon>Araceae</taxon>
        <taxon>Lemnoideae</taxon>
        <taxon>Spirodela</taxon>
    </lineage>
</organism>
<accession>A0A7I8IHL7</accession>
<sequence length="31" mass="3818">MLRKCVFRACFWHRLHIFSSVCLLPKVERLK</sequence>
<name>A0A7I8IHL7_SPIIN</name>
<dbReference type="EMBL" id="CACRZD030000002">
    <property type="protein sequence ID" value="CAA6656573.1"/>
    <property type="molecule type" value="Genomic_DNA"/>
</dbReference>
<dbReference type="Proteomes" id="UP001189122">
    <property type="component" value="Unassembled WGS sequence"/>
</dbReference>
<protein>
    <submittedName>
        <fullName evidence="1">Uncharacterized protein</fullName>
    </submittedName>
</protein>
<proteinExistence type="predicted"/>
<gene>
    <name evidence="1" type="ORF">SI7747_02003113</name>
</gene>
<evidence type="ECO:0000313" key="2">
    <source>
        <dbReference type="Proteomes" id="UP001189122"/>
    </source>
</evidence>
<keyword evidence="2" id="KW-1185">Reference proteome</keyword>
<dbReference type="AlphaFoldDB" id="A0A7I8IHL7"/>
<dbReference type="EMBL" id="LR743589">
    <property type="protein sequence ID" value="CAA2616901.1"/>
    <property type="molecule type" value="Genomic_DNA"/>
</dbReference>
<reference evidence="1 2" key="1">
    <citation type="submission" date="2019-12" db="EMBL/GenBank/DDBJ databases">
        <authorList>
            <person name="Scholz U."/>
            <person name="Mascher M."/>
            <person name="Fiebig A."/>
        </authorList>
    </citation>
    <scope>NUCLEOTIDE SEQUENCE</scope>
</reference>